<dbReference type="OrthoDB" id="9802215at2"/>
<dbReference type="Pfam" id="PF05194">
    <property type="entry name" value="UreE_C"/>
    <property type="match status" value="1"/>
</dbReference>
<dbReference type="Gene3D" id="3.30.70.790">
    <property type="entry name" value="UreE, C-terminal domain"/>
    <property type="match status" value="1"/>
</dbReference>
<comment type="subcellular location">
    <subcellularLocation>
        <location evidence="1 5">Cytoplasm</location>
    </subcellularLocation>
</comment>
<dbReference type="GO" id="GO:0005737">
    <property type="term" value="C:cytoplasm"/>
    <property type="evidence" value="ECO:0007669"/>
    <property type="project" value="UniProtKB-SubCell"/>
</dbReference>
<evidence type="ECO:0000313" key="9">
    <source>
        <dbReference type="Proteomes" id="UP000181897"/>
    </source>
</evidence>
<dbReference type="CDD" id="cd00571">
    <property type="entry name" value="UreE"/>
    <property type="match status" value="1"/>
</dbReference>
<reference evidence="8 9" key="1">
    <citation type="submission" date="2016-11" db="EMBL/GenBank/DDBJ databases">
        <title>Complete genome sequence of Sulfitobacter sp. AM1-D1, a toxic bacteria associated with marine dinoflagellate Alexandrium minutum in East China Sea.</title>
        <authorList>
            <person name="Yang Q."/>
            <person name="Zhang X."/>
            <person name="Tian X."/>
        </authorList>
    </citation>
    <scope>NUCLEOTIDE SEQUENCE [LARGE SCALE GENOMIC DNA]</scope>
    <source>
        <strain evidence="8 9">AM1-D1</strain>
    </source>
</reference>
<evidence type="ECO:0000259" key="7">
    <source>
        <dbReference type="SMART" id="SM00988"/>
    </source>
</evidence>
<dbReference type="GO" id="GO:0006457">
    <property type="term" value="P:protein folding"/>
    <property type="evidence" value="ECO:0007669"/>
    <property type="project" value="InterPro"/>
</dbReference>
<protein>
    <recommendedName>
        <fullName evidence="5">Urease accessory protein UreE</fullName>
    </recommendedName>
</protein>
<proteinExistence type="inferred from homology"/>
<sequence>MTQETRSLPVARELLKAGTWTGAAERCVLDYDGRFLRRKRLLTEDGQPFLVDLAQTTSLDHGDALLLDDGRRVEIRAAAETLLRVTGPSLARLAWHIGNRHTPCQIAEDHLLIQNDPVIGHMLEHVGATLTEVTAPFTPEGGAYGHGRTHSHEHGHTAHAH</sequence>
<dbReference type="RefSeq" id="WP_071972030.1">
    <property type="nucleotide sequence ID" value="NZ_CP018076.1"/>
</dbReference>
<evidence type="ECO:0000256" key="5">
    <source>
        <dbReference type="HAMAP-Rule" id="MF_00822"/>
    </source>
</evidence>
<evidence type="ECO:0000256" key="3">
    <source>
        <dbReference type="ARBA" id="ARBA00022596"/>
    </source>
</evidence>
<dbReference type="Proteomes" id="UP000181897">
    <property type="component" value="Chromosome"/>
</dbReference>
<dbReference type="PIRSF" id="PIRSF036402">
    <property type="entry name" value="Ureas_acces_UreE"/>
    <property type="match status" value="1"/>
</dbReference>
<dbReference type="InterPro" id="IPR004029">
    <property type="entry name" value="UreE_N"/>
</dbReference>
<name>A0A1J0WH98_9RHOB</name>
<dbReference type="InterPro" id="IPR036118">
    <property type="entry name" value="UreE_N_sf"/>
</dbReference>
<keyword evidence="3 5" id="KW-0533">Nickel</keyword>
<evidence type="ECO:0000256" key="4">
    <source>
        <dbReference type="ARBA" id="ARBA00023186"/>
    </source>
</evidence>
<dbReference type="SUPFAM" id="SSF69737">
    <property type="entry name" value="Urease metallochaperone UreE, C-terminal domain"/>
    <property type="match status" value="1"/>
</dbReference>
<organism evidence="8 9">
    <name type="scientific">Sulfitobacter alexandrii</name>
    <dbReference type="NCBI Taxonomy" id="1917485"/>
    <lineage>
        <taxon>Bacteria</taxon>
        <taxon>Pseudomonadati</taxon>
        <taxon>Pseudomonadota</taxon>
        <taxon>Alphaproteobacteria</taxon>
        <taxon>Rhodobacterales</taxon>
        <taxon>Roseobacteraceae</taxon>
        <taxon>Sulfitobacter</taxon>
    </lineage>
</organism>
<feature type="region of interest" description="Disordered" evidence="6">
    <location>
        <begin position="138"/>
        <end position="161"/>
    </location>
</feature>
<evidence type="ECO:0000313" key="8">
    <source>
        <dbReference type="EMBL" id="APE43695.1"/>
    </source>
</evidence>
<keyword evidence="4 5" id="KW-0143">Chaperone</keyword>
<comment type="similarity">
    <text evidence="5">Belongs to the UreE family.</text>
</comment>
<dbReference type="SUPFAM" id="SSF69287">
    <property type="entry name" value="Urease metallochaperone UreE, N-terminal domain"/>
    <property type="match status" value="1"/>
</dbReference>
<dbReference type="Pfam" id="PF02814">
    <property type="entry name" value="UreE_N"/>
    <property type="match status" value="1"/>
</dbReference>
<dbReference type="GO" id="GO:0019627">
    <property type="term" value="P:urea metabolic process"/>
    <property type="evidence" value="ECO:0007669"/>
    <property type="project" value="InterPro"/>
</dbReference>
<dbReference type="GO" id="GO:0051082">
    <property type="term" value="F:unfolded protein binding"/>
    <property type="evidence" value="ECO:0007669"/>
    <property type="project" value="UniProtKB-UniRule"/>
</dbReference>
<dbReference type="HAMAP" id="MF_00822">
    <property type="entry name" value="UreE"/>
    <property type="match status" value="1"/>
</dbReference>
<feature type="domain" description="UreE urease accessory N-terminal" evidence="7">
    <location>
        <begin position="8"/>
        <end position="73"/>
    </location>
</feature>
<dbReference type="AlphaFoldDB" id="A0A1J0WH98"/>
<dbReference type="GO" id="GO:0065003">
    <property type="term" value="P:protein-containing complex assembly"/>
    <property type="evidence" value="ECO:0007669"/>
    <property type="project" value="InterPro"/>
</dbReference>
<evidence type="ECO:0000256" key="1">
    <source>
        <dbReference type="ARBA" id="ARBA00004496"/>
    </source>
</evidence>
<evidence type="ECO:0000256" key="6">
    <source>
        <dbReference type="SAM" id="MobiDB-lite"/>
    </source>
</evidence>
<dbReference type="KEGG" id="suam:BOO69_09920"/>
<gene>
    <name evidence="5" type="primary">ureE</name>
    <name evidence="8" type="ORF">BOO69_09920</name>
</gene>
<feature type="compositionally biased region" description="Basic and acidic residues" evidence="6">
    <location>
        <begin position="150"/>
        <end position="161"/>
    </location>
</feature>
<accession>A0A1J0WH98</accession>
<dbReference type="InterPro" id="IPR012406">
    <property type="entry name" value="UreE"/>
</dbReference>
<comment type="function">
    <text evidence="5">Involved in urease metallocenter assembly. Binds nickel. Probably functions as a nickel donor during metallocenter assembly.</text>
</comment>
<dbReference type="Gene3D" id="2.60.260.20">
    <property type="entry name" value="Urease metallochaperone UreE, N-terminal domain"/>
    <property type="match status" value="1"/>
</dbReference>
<keyword evidence="9" id="KW-1185">Reference proteome</keyword>
<evidence type="ECO:0000256" key="2">
    <source>
        <dbReference type="ARBA" id="ARBA00022490"/>
    </source>
</evidence>
<dbReference type="InterPro" id="IPR007864">
    <property type="entry name" value="UreE_C_dom"/>
</dbReference>
<dbReference type="STRING" id="1917485.BOO69_09920"/>
<dbReference type="SMART" id="SM00988">
    <property type="entry name" value="UreE_N"/>
    <property type="match status" value="1"/>
</dbReference>
<dbReference type="EMBL" id="CP018076">
    <property type="protein sequence ID" value="APE43695.1"/>
    <property type="molecule type" value="Genomic_DNA"/>
</dbReference>
<dbReference type="GO" id="GO:0016151">
    <property type="term" value="F:nickel cation binding"/>
    <property type="evidence" value="ECO:0007669"/>
    <property type="project" value="UniProtKB-UniRule"/>
</dbReference>
<keyword evidence="2 5" id="KW-0963">Cytoplasm</keyword>